<accession>A0A540KMR9</accession>
<dbReference type="AlphaFoldDB" id="A0A540KMR9"/>
<organism evidence="1 2">
    <name type="scientific">Malus baccata</name>
    <name type="common">Siberian crab apple</name>
    <name type="synonym">Pyrus baccata</name>
    <dbReference type="NCBI Taxonomy" id="106549"/>
    <lineage>
        <taxon>Eukaryota</taxon>
        <taxon>Viridiplantae</taxon>
        <taxon>Streptophyta</taxon>
        <taxon>Embryophyta</taxon>
        <taxon>Tracheophyta</taxon>
        <taxon>Spermatophyta</taxon>
        <taxon>Magnoliopsida</taxon>
        <taxon>eudicotyledons</taxon>
        <taxon>Gunneridae</taxon>
        <taxon>Pentapetalae</taxon>
        <taxon>rosids</taxon>
        <taxon>fabids</taxon>
        <taxon>Rosales</taxon>
        <taxon>Rosaceae</taxon>
        <taxon>Amygdaloideae</taxon>
        <taxon>Maleae</taxon>
        <taxon>Malus</taxon>
    </lineage>
</organism>
<comment type="caution">
    <text evidence="1">The sequence shown here is derived from an EMBL/GenBank/DDBJ whole genome shotgun (WGS) entry which is preliminary data.</text>
</comment>
<dbReference type="InterPro" id="IPR045030">
    <property type="entry name" value="LYSM1-4"/>
</dbReference>
<reference evidence="1 2" key="1">
    <citation type="journal article" date="2019" name="G3 (Bethesda)">
        <title>Sequencing of a Wild Apple (Malus baccata) Genome Unravels the Differences Between Cultivated and Wild Apple Species Regarding Disease Resistance and Cold Tolerance.</title>
        <authorList>
            <person name="Chen X."/>
        </authorList>
    </citation>
    <scope>NUCLEOTIDE SEQUENCE [LARGE SCALE GENOMIC DNA]</scope>
    <source>
        <strain evidence="2">cv. Shandingzi</strain>
        <tissue evidence="1">Leaves</tissue>
    </source>
</reference>
<dbReference type="PANTHER" id="PTHR20932:SF8">
    <property type="entry name" value="LD22649P"/>
    <property type="match status" value="1"/>
</dbReference>
<evidence type="ECO:0000313" key="2">
    <source>
        <dbReference type="Proteomes" id="UP000315295"/>
    </source>
</evidence>
<dbReference type="EMBL" id="VIEB01001111">
    <property type="protein sequence ID" value="TQD75312.1"/>
    <property type="molecule type" value="Genomic_DNA"/>
</dbReference>
<keyword evidence="2" id="KW-1185">Reference proteome</keyword>
<protein>
    <submittedName>
        <fullName evidence="1">Uncharacterized protein</fullName>
    </submittedName>
</protein>
<dbReference type="STRING" id="106549.A0A540KMR9"/>
<dbReference type="PANTHER" id="PTHR20932">
    <property type="entry name" value="LYSM AND PUTATIVE PEPTIDOGLYCAN-BINDING DOMAIN-CONTAINING PROTEIN"/>
    <property type="match status" value="1"/>
</dbReference>
<name>A0A540KMR9_MALBA</name>
<gene>
    <name evidence="1" type="ORF">C1H46_039160</name>
</gene>
<sequence length="127" mass="14130">MDIKRLNNMMSEHGIYSQERLLIPVSNAEILSEATCYVEVDNYAKREVDVLYLEGGPGPKTINSGSISSSSILQSKKRVVESLRRSLRVDDATASYYLSIADGDPRAAISQFSQDLKWETNTHLGFA</sequence>
<proteinExistence type="predicted"/>
<dbReference type="Proteomes" id="UP000315295">
    <property type="component" value="Unassembled WGS sequence"/>
</dbReference>
<evidence type="ECO:0000313" key="1">
    <source>
        <dbReference type="EMBL" id="TQD75312.1"/>
    </source>
</evidence>